<dbReference type="Proteomes" id="UP000070501">
    <property type="component" value="Unassembled WGS sequence"/>
</dbReference>
<comment type="subcellular location">
    <subcellularLocation>
        <location evidence="1">Nucleus</location>
        <location evidence="1">Nucleolus</location>
    </subcellularLocation>
</comment>
<evidence type="ECO:0000256" key="2">
    <source>
        <dbReference type="ARBA" id="ARBA00022884"/>
    </source>
</evidence>
<dbReference type="GO" id="GO:0005730">
    <property type="term" value="C:nucleolus"/>
    <property type="evidence" value="ECO:0007669"/>
    <property type="project" value="UniProtKB-SubCell"/>
</dbReference>
<dbReference type="OrthoDB" id="21467at2759"/>
<dbReference type="SUPFAM" id="SSF54928">
    <property type="entry name" value="RNA-binding domain, RBD"/>
    <property type="match status" value="1"/>
</dbReference>
<dbReference type="InterPro" id="IPR035979">
    <property type="entry name" value="RBD_domain_sf"/>
</dbReference>
<evidence type="ECO:0000256" key="3">
    <source>
        <dbReference type="ARBA" id="ARBA00023242"/>
    </source>
</evidence>
<name>A0A136JIE5_9PEZI</name>
<feature type="domain" description="RRM" evidence="6">
    <location>
        <begin position="133"/>
        <end position="211"/>
    </location>
</feature>
<dbReference type="InterPro" id="IPR000504">
    <property type="entry name" value="RRM_dom"/>
</dbReference>
<dbReference type="Gene3D" id="3.30.70.330">
    <property type="match status" value="1"/>
</dbReference>
<protein>
    <recommendedName>
        <fullName evidence="6">RRM domain-containing protein</fullName>
    </recommendedName>
</protein>
<keyword evidence="2 4" id="KW-0694">RNA-binding</keyword>
<keyword evidence="8" id="KW-1185">Reference proteome</keyword>
<dbReference type="SMART" id="SM00360">
    <property type="entry name" value="RRM"/>
    <property type="match status" value="1"/>
</dbReference>
<proteinExistence type="predicted"/>
<feature type="compositionally biased region" description="Acidic residues" evidence="5">
    <location>
        <begin position="54"/>
        <end position="80"/>
    </location>
</feature>
<keyword evidence="3" id="KW-0539">Nucleus</keyword>
<evidence type="ECO:0000313" key="8">
    <source>
        <dbReference type="Proteomes" id="UP000070501"/>
    </source>
</evidence>
<evidence type="ECO:0000313" key="7">
    <source>
        <dbReference type="EMBL" id="KXJ96923.1"/>
    </source>
</evidence>
<evidence type="ECO:0000259" key="6">
    <source>
        <dbReference type="PROSITE" id="PS50102"/>
    </source>
</evidence>
<reference evidence="8" key="1">
    <citation type="submission" date="2016-02" db="EMBL/GenBank/DDBJ databases">
        <title>Draft genome sequence of Microdochium bolleyi, a fungal endophyte of beachgrass.</title>
        <authorList>
            <consortium name="DOE Joint Genome Institute"/>
            <person name="David A.S."/>
            <person name="May G."/>
            <person name="Haridas S."/>
            <person name="Lim J."/>
            <person name="Wang M."/>
            <person name="Labutti K."/>
            <person name="Lipzen A."/>
            <person name="Barry K."/>
            <person name="Grigoriev I.V."/>
        </authorList>
    </citation>
    <scope>NUCLEOTIDE SEQUENCE [LARGE SCALE GENOMIC DNA]</scope>
    <source>
        <strain evidence="8">J235TASD1</strain>
    </source>
</reference>
<dbReference type="STRING" id="196109.A0A136JIE5"/>
<dbReference type="GO" id="GO:0003723">
    <property type="term" value="F:RNA binding"/>
    <property type="evidence" value="ECO:0007669"/>
    <property type="project" value="UniProtKB-UniRule"/>
</dbReference>
<dbReference type="InterPro" id="IPR012677">
    <property type="entry name" value="Nucleotide-bd_a/b_plait_sf"/>
</dbReference>
<accession>A0A136JIE5</accession>
<dbReference type="Pfam" id="PF00076">
    <property type="entry name" value="RRM_1"/>
    <property type="match status" value="1"/>
</dbReference>
<evidence type="ECO:0000256" key="4">
    <source>
        <dbReference type="PROSITE-ProRule" id="PRU00176"/>
    </source>
</evidence>
<feature type="compositionally biased region" description="Basic residues" evidence="5">
    <location>
        <begin position="1"/>
        <end position="14"/>
    </location>
</feature>
<dbReference type="CDD" id="cd12307">
    <property type="entry name" value="RRM_NIFK_like"/>
    <property type="match status" value="1"/>
</dbReference>
<gene>
    <name evidence="7" type="ORF">Micbo1qcDRAFT_155633</name>
</gene>
<evidence type="ECO:0000256" key="1">
    <source>
        <dbReference type="ARBA" id="ARBA00004604"/>
    </source>
</evidence>
<evidence type="ECO:0000256" key="5">
    <source>
        <dbReference type="SAM" id="MobiDB-lite"/>
    </source>
</evidence>
<dbReference type="EMBL" id="KQ964245">
    <property type="protein sequence ID" value="KXJ96923.1"/>
    <property type="molecule type" value="Genomic_DNA"/>
</dbReference>
<feature type="compositionally biased region" description="Basic residues" evidence="5">
    <location>
        <begin position="327"/>
        <end position="342"/>
    </location>
</feature>
<dbReference type="InParanoid" id="A0A136JIE5"/>
<dbReference type="AlphaFoldDB" id="A0A136JIE5"/>
<feature type="region of interest" description="Disordered" evidence="5">
    <location>
        <begin position="277"/>
        <end position="342"/>
    </location>
</feature>
<dbReference type="PROSITE" id="PS50102">
    <property type="entry name" value="RRM"/>
    <property type="match status" value="1"/>
</dbReference>
<sequence length="342" mass="37458">MAGTKKVKAPATKRKAPEEASPVATKKVKSTVPNGAKDATPVKSGKKSKKVEQAEEEVPVVEAEDEEHPFSDEDDTENAADEAQALAKAIDGDDDEAAEVDSAVAFKKGQDVGKVPKPNRKSRGTVDPNEEPGVVYIGRLPHGFYEHELRGYFSQFGTINKLRLSRSKRTGASKHFAFVEFSEQSTAEIVAKTMDKYLLFGHILTCKVVPKSQVHESLWKGSNKRFKKIPWNKMAGAELKKPRTESGWTDKIEKEELRRITRSKKLKSIGYEFNEPKLKTVENAQSSDAMAIEDAEEKPKAIEAAPTVEEPADEQEAAPKATNGAKAGKKGKAGTKARKAKA</sequence>
<dbReference type="PANTHER" id="PTHR46754">
    <property type="entry name" value="MKI67 FHA DOMAIN-INTERACTING NUCLEOLAR PHOSPHOPROTEIN"/>
    <property type="match status" value="1"/>
</dbReference>
<organism evidence="7 8">
    <name type="scientific">Microdochium bolleyi</name>
    <dbReference type="NCBI Taxonomy" id="196109"/>
    <lineage>
        <taxon>Eukaryota</taxon>
        <taxon>Fungi</taxon>
        <taxon>Dikarya</taxon>
        <taxon>Ascomycota</taxon>
        <taxon>Pezizomycotina</taxon>
        <taxon>Sordariomycetes</taxon>
        <taxon>Xylariomycetidae</taxon>
        <taxon>Xylariales</taxon>
        <taxon>Microdochiaceae</taxon>
        <taxon>Microdochium</taxon>
    </lineage>
</organism>
<feature type="region of interest" description="Disordered" evidence="5">
    <location>
        <begin position="1"/>
        <end position="98"/>
    </location>
</feature>